<dbReference type="Proteomes" id="UP000631521">
    <property type="component" value="Chromosome"/>
</dbReference>
<name>A0A9E6P5J2_9PSED</name>
<dbReference type="InterPro" id="IPR024079">
    <property type="entry name" value="MetalloPept_cat_dom_sf"/>
</dbReference>
<dbReference type="Gene3D" id="3.40.390.10">
    <property type="entry name" value="Collagenase (Catalytic Domain)"/>
    <property type="match status" value="1"/>
</dbReference>
<dbReference type="AlphaFoldDB" id="A0A9E6P5J2"/>
<evidence type="ECO:0000313" key="2">
    <source>
        <dbReference type="Proteomes" id="UP000631521"/>
    </source>
</evidence>
<reference evidence="1 2" key="1">
    <citation type="journal article" date="2020" name="Microorganisms">
        <title>Reliable Identification of Environmental Pseudomonas Isolates Using the rpoD Gene.</title>
        <authorList>
            <consortium name="The Broad Institute Genome Sequencing Platform"/>
            <person name="Girard L."/>
            <person name="Lood C."/>
            <person name="Rokni-Zadeh H."/>
            <person name="van Noort V."/>
            <person name="Lavigne R."/>
            <person name="De Mot R."/>
        </authorList>
    </citation>
    <scope>NUCLEOTIDE SEQUENCE [LARGE SCALE GENOMIC DNA]</scope>
    <source>
        <strain evidence="1 2">SWRI65</strain>
    </source>
</reference>
<protein>
    <submittedName>
        <fullName evidence="1">Uncharacterized protein</fullName>
    </submittedName>
</protein>
<sequence>MNKLTLRGEKLQAAQPIALEGAYVSLEPDSTLEDTLQPGRDLLRKLHEAPSFQKLRAITGLPDHSTLDVTDAGEFIANNSGKRLSYAAVLKLAPDLKEDFSVLVEMAKRTGGRLSLSDSIELGQWLKFHGYTIPKTVGESRKLTNFMKMKPPVSPSTGNYWELIRTQGNAVTLAAAQRAQFRKLIATYLKGDSLLEHLSDSVLGGRSAPVMRSEAEETLIKLVSSPIGSSWAQAFVRDLDWYGANAGQTQTTESLQMIMLTSLLLDLHPDIGEQEPRNHIAGFNLYAVEFIEKTFAQVQTEFESHLNKYHRVSKKNVALAAHLLLAQAAPEFLVRDLPSTLLLGTPQWVEFCRVVAVLEIMAPGSTRLMTYEEVQRWQRLDSVHESQKTLDALAAVDPLLDWALFNKLLQPDEISKTPEQSLEKAVAAYARPAKTLAKTAEILSRPLPSRKSISLEILKHVAQGCTYLEEEVMTQKRNRPLEDAYSDVLMSPVELHMSNDLATGDWDRKKGESIYKTFPFMSSNLISPDGEFHRRFNSDYVTHTKALHQHVKAALSSLPLPARRRLLKGQLTLFIVRPTVAKLQDRTPIKANPLATTIDAILQAKYRTETESHVDIEQATGRYGVIIGSQFENTFTCYELFTLHGGCRENTELAAFIQRENLVHATARSDKSKHSLPAKVHQIPTNIECYTHGVPPGLVNNSRGIIERIAVLSTPPLSPDAETQGYYQSFYSNEFDALANLVLKHRPIATYDELVRECWGQTRLEAIRAKRNKDLDTFLNFVVPFKSCIEDLTSDDLNRQLDGVAACTLEAAMTVLLMIGAVAQVATIAARSMTNITKASAIAKAGLGLFSNLLNPLDGATDLLVQGSKLLHKGLNKSLAVLENTVSELRRLSGAKPYHQLAGTLDSDVIRLGTWRPVQTSQDVFQVWGIRRGDDWYAVNRLGQPWGAKLDDLQFKFGLPALNWRKIMPKGYTHGYLKKALPVAKGKLDEALFLLADAESNSDIRRVFSCMFGTDSDEAIQHVQKRLREMRKDLDSFSLANIAFKKTKVPAVAALNVPEYKAWKKAVIDNKIDKNSVNQFIDIYPDHLDHFYRSNKYDESRVADVLIHEMSHGAPGTLDLYYGAPLDHALYNAAPLVDLARNPRMADPSFINPYPKAQKKAPTHLDRFVSVRASLPPLVREHPALYNADSYEVAVSLIHQLKSDPPGFSINMATIERALKTTDAGEFIGRLEVSLGKTLD</sequence>
<organism evidence="1 2">
    <name type="scientific">Pseudomonas hamedanensis</name>
    <dbReference type="NCBI Taxonomy" id="2745504"/>
    <lineage>
        <taxon>Bacteria</taxon>
        <taxon>Pseudomonadati</taxon>
        <taxon>Pseudomonadota</taxon>
        <taxon>Gammaproteobacteria</taxon>
        <taxon>Pseudomonadales</taxon>
        <taxon>Pseudomonadaceae</taxon>
        <taxon>Pseudomonas</taxon>
    </lineage>
</organism>
<dbReference type="GO" id="GO:0008237">
    <property type="term" value="F:metallopeptidase activity"/>
    <property type="evidence" value="ECO:0007669"/>
    <property type="project" value="InterPro"/>
</dbReference>
<dbReference type="EMBL" id="CP077091">
    <property type="protein sequence ID" value="QXI19930.1"/>
    <property type="molecule type" value="Genomic_DNA"/>
</dbReference>
<reference evidence="1 2" key="2">
    <citation type="journal article" date="2021" name="Microorganisms">
        <title>The Ever-Expanding Pseudomonas Genus: Description of 43 New Species and Partition of the Pseudomonas putida Group.</title>
        <authorList>
            <person name="Girard L."/>
            <person name="Lood C."/>
            <person name="Hofte M."/>
            <person name="Vandamme P."/>
            <person name="Rokni-Zadeh H."/>
            <person name="van Noort V."/>
            <person name="Lavigne R."/>
            <person name="De Mot R."/>
        </authorList>
    </citation>
    <scope>NUCLEOTIDE SEQUENCE [LARGE SCALE GENOMIC DNA]</scope>
    <source>
        <strain evidence="1 2">SWRI65</strain>
    </source>
</reference>
<dbReference type="KEGG" id="phv:HU739_003760"/>
<gene>
    <name evidence="1" type="ORF">HU739_003760</name>
</gene>
<accession>A0A9E6P5J2</accession>
<keyword evidence="2" id="KW-1185">Reference proteome</keyword>
<proteinExistence type="predicted"/>
<evidence type="ECO:0000313" key="1">
    <source>
        <dbReference type="EMBL" id="QXI19930.1"/>
    </source>
</evidence>